<keyword evidence="2" id="KW-1133">Transmembrane helix</keyword>
<dbReference type="InterPro" id="IPR052389">
    <property type="entry name" value="Sec_Metab_Biosynth-Assoc"/>
</dbReference>
<gene>
    <name evidence="5" type="ORF">EG328_011935</name>
</gene>
<dbReference type="SUPFAM" id="SSF54637">
    <property type="entry name" value="Thioesterase/thiol ester dehydrase-isomerase"/>
    <property type="match status" value="1"/>
</dbReference>
<protein>
    <submittedName>
        <fullName evidence="5">Uncharacterized protein</fullName>
    </submittedName>
</protein>
<evidence type="ECO:0000259" key="4">
    <source>
        <dbReference type="Pfam" id="PF20789"/>
    </source>
</evidence>
<feature type="transmembrane region" description="Helical" evidence="2">
    <location>
        <begin position="431"/>
        <end position="451"/>
    </location>
</feature>
<feature type="domain" description="Acyl-CoA thioesterase-like C-terminal" evidence="4">
    <location>
        <begin position="173"/>
        <end position="304"/>
    </location>
</feature>
<dbReference type="AlphaFoldDB" id="A0A8H3V4K8"/>
<evidence type="ECO:0000259" key="3">
    <source>
        <dbReference type="Pfam" id="PF13622"/>
    </source>
</evidence>
<keyword evidence="2" id="KW-0472">Membrane</keyword>
<feature type="region of interest" description="Disordered" evidence="1">
    <location>
        <begin position="489"/>
        <end position="557"/>
    </location>
</feature>
<evidence type="ECO:0000256" key="2">
    <source>
        <dbReference type="SAM" id="Phobius"/>
    </source>
</evidence>
<evidence type="ECO:0000313" key="6">
    <source>
        <dbReference type="Proteomes" id="UP000447873"/>
    </source>
</evidence>
<accession>A0A8H3V4K8</accession>
<dbReference type="Pfam" id="PF13622">
    <property type="entry name" value="4HBT_3"/>
    <property type="match status" value="1"/>
</dbReference>
<feature type="compositionally biased region" description="Polar residues" evidence="1">
    <location>
        <begin position="540"/>
        <end position="557"/>
    </location>
</feature>
<organism evidence="5 6">
    <name type="scientific">Venturia inaequalis</name>
    <name type="common">Apple scab fungus</name>
    <dbReference type="NCBI Taxonomy" id="5025"/>
    <lineage>
        <taxon>Eukaryota</taxon>
        <taxon>Fungi</taxon>
        <taxon>Dikarya</taxon>
        <taxon>Ascomycota</taxon>
        <taxon>Pezizomycotina</taxon>
        <taxon>Dothideomycetes</taxon>
        <taxon>Pleosporomycetidae</taxon>
        <taxon>Venturiales</taxon>
        <taxon>Venturiaceae</taxon>
        <taxon>Venturia</taxon>
    </lineage>
</organism>
<comment type="caution">
    <text evidence="5">The sequence shown here is derived from an EMBL/GenBank/DDBJ whole genome shotgun (WGS) entry which is preliminary data.</text>
</comment>
<dbReference type="InterPro" id="IPR049449">
    <property type="entry name" value="TesB_ACOT8-like_N"/>
</dbReference>
<evidence type="ECO:0000313" key="5">
    <source>
        <dbReference type="EMBL" id="KAE9980917.1"/>
    </source>
</evidence>
<dbReference type="Pfam" id="PF20789">
    <property type="entry name" value="4HBT_3C"/>
    <property type="match status" value="1"/>
</dbReference>
<reference evidence="5 6" key="1">
    <citation type="submission" date="2018-12" db="EMBL/GenBank/DDBJ databases">
        <title>Venturia inaequalis Genome Resource.</title>
        <authorList>
            <person name="Lichtner F.J."/>
        </authorList>
    </citation>
    <scope>NUCLEOTIDE SEQUENCE [LARGE SCALE GENOMIC DNA]</scope>
    <source>
        <strain evidence="5 6">120213</strain>
    </source>
</reference>
<dbReference type="Gene3D" id="2.40.160.210">
    <property type="entry name" value="Acyl-CoA thioesterase, double hotdog domain"/>
    <property type="match status" value="1"/>
</dbReference>
<proteinExistence type="predicted"/>
<dbReference type="PANTHER" id="PTHR38110">
    <property type="entry name" value="CHROMOSOME 23, WHOLE GENOME SHOTGUN SEQUENCE"/>
    <property type="match status" value="1"/>
</dbReference>
<dbReference type="PANTHER" id="PTHR38110:SF1">
    <property type="entry name" value="THIOESTERASE DOMAIN-CONTAINING PROTEIN"/>
    <property type="match status" value="1"/>
</dbReference>
<name>A0A8H3V4K8_VENIN</name>
<dbReference type="InterPro" id="IPR042171">
    <property type="entry name" value="Acyl-CoA_hotdog"/>
</dbReference>
<feature type="domain" description="Acyl-CoA thioesterase-like N-terminal HotDog" evidence="3">
    <location>
        <begin position="28"/>
        <end position="114"/>
    </location>
</feature>
<dbReference type="InterPro" id="IPR029069">
    <property type="entry name" value="HotDog_dom_sf"/>
</dbReference>
<dbReference type="InterPro" id="IPR049450">
    <property type="entry name" value="ACOT8-like_C"/>
</dbReference>
<evidence type="ECO:0000256" key="1">
    <source>
        <dbReference type="SAM" id="MobiDB-lite"/>
    </source>
</evidence>
<sequence length="722" mass="80446">MINPNAISFADATTVKVVDSHTYEANLEDDWCIGTVPHGGYVTSCFLQASRKHFDTTLSKQNQPHTMTLHLQFPKRTEVGPAKFVIKDVKLGRQTSMIHMSLVQHGTEVVIGYLNHTNIANEKGVSFDTKWELTPSPYTVDLKALKAGNDTNWVEQAEMPFASFRKASSRVRFFFPRQGQKVKNLSDQWLTFRNGERFTDQSLGYVADMFPQIVESFIADEDPYAVKHKIVADPKTGNENFAKFWYPTVLLNMDMKKALPEEGVDFLFLRTQAKRIRNGRLDLEVTIWDETGDVVVLSHHVCLVLSASRNTAQRRRDPPADTIVGVMTFWVVKACLQAYAEGRAQSYSANWSGIARERAYEPCYNGCADCLDTQFALRACEKTTEVNVPGVICDGNQIWNWQHRYPDVCLEALGEMYRTDFKRTLLQSSKWGSLLTVLPIFFSLVVFLLVGRVCLRGYKRKFATTASAIAPAPTNGASIPLSTIVPPPARASSSTVHPYSDPAPPYGRPHHSSRRIDSLRGGGTSFDSELEKVREELNEPQEQSEQGTAEGTSGKLNSKSTFRRIPAVLGIAALFGRTNATGAPICMDDLTVRHFANADHTIFGNVRGWLASECGEFPCHCRDVNCPPNQGWTAKPSNCEQECDVCTSFTTGSLEYVDRIKPKVGYCDFEFVDVAVGEAPWRVANAMIEEKWLVTIAVNTFNTSGVTAPEVACLHDIGDQFP</sequence>
<dbReference type="Proteomes" id="UP000447873">
    <property type="component" value="Unassembled WGS sequence"/>
</dbReference>
<keyword evidence="2" id="KW-0812">Transmembrane</keyword>
<dbReference type="EMBL" id="WNWS01000096">
    <property type="protein sequence ID" value="KAE9980917.1"/>
    <property type="molecule type" value="Genomic_DNA"/>
</dbReference>